<dbReference type="PROSITE" id="PS50115">
    <property type="entry name" value="ARFGAP"/>
    <property type="match status" value="1"/>
</dbReference>
<keyword evidence="3 5" id="KW-0863">Zinc-finger</keyword>
<feature type="region of interest" description="Disordered" evidence="6">
    <location>
        <begin position="318"/>
        <end position="340"/>
    </location>
</feature>
<dbReference type="PRINTS" id="PR00405">
    <property type="entry name" value="REVINTRACTNG"/>
</dbReference>
<dbReference type="FunFam" id="1.10.220.150:FF:000014">
    <property type="entry name" value="ADP-ribosylation factor GTPase-activating protein"/>
    <property type="match status" value="1"/>
</dbReference>
<dbReference type="HOGENOM" id="CLU_044516_2_0_1"/>
<sequence length="340" mass="36788">MPSDWTVDPDVRRKLLALQKQGGNKKCFDCSAPNPQWASPKFGIFICLECAGIHRGLGVHISFVRSITMDQFKPEENARMEKGGNDKCGEYFSSNGLDLKLPAQQKYNNFVAEDYKELLTCLIEDREYTPKDHVGETLPTLSSIALEKEPVSRRNGGTPLGGDQKVKNEQYFATLGAANSQRPTDLPPSQGGKYQGFGSGPVPGTDSGASSGSGSGSLAGFTVDAFQKDPLGTFAKGWGLFSSTVAKSVQEVNESVIKPGVQQLSEQDLANQAKRAMAQFGTKVQTNGGVYGKLFEGLGEEDDDASIEPAFGLARPKEKTKLQGLGSKKDDWGEDKWDNF</sequence>
<dbReference type="InterPro" id="IPR037278">
    <property type="entry name" value="ARFGAP/RecO"/>
</dbReference>
<dbReference type="EMBL" id="HG793125">
    <property type="protein sequence ID" value="CDK24597.1"/>
    <property type="molecule type" value="Genomic_DNA"/>
</dbReference>
<keyword evidence="4" id="KW-0862">Zinc</keyword>
<dbReference type="STRING" id="1382522.W6MJI0"/>
<evidence type="ECO:0000313" key="8">
    <source>
        <dbReference type="EMBL" id="CDK24597.1"/>
    </source>
</evidence>
<evidence type="ECO:0000256" key="4">
    <source>
        <dbReference type="ARBA" id="ARBA00022833"/>
    </source>
</evidence>
<reference evidence="8" key="1">
    <citation type="submission" date="2013-12" db="EMBL/GenBank/DDBJ databases">
        <authorList>
            <person name="Genoscope - CEA"/>
        </authorList>
    </citation>
    <scope>NUCLEOTIDE SEQUENCE</scope>
    <source>
        <strain evidence="8">CBS 1993</strain>
    </source>
</reference>
<dbReference type="GO" id="GO:0005096">
    <property type="term" value="F:GTPase activator activity"/>
    <property type="evidence" value="ECO:0007669"/>
    <property type="project" value="UniProtKB-KW"/>
</dbReference>
<keyword evidence="2" id="KW-0479">Metal-binding</keyword>
<dbReference type="GO" id="GO:0032012">
    <property type="term" value="P:regulation of ARF protein signal transduction"/>
    <property type="evidence" value="ECO:0007669"/>
    <property type="project" value="TreeGrafter"/>
</dbReference>
<evidence type="ECO:0000256" key="3">
    <source>
        <dbReference type="ARBA" id="ARBA00022771"/>
    </source>
</evidence>
<proteinExistence type="predicted"/>
<dbReference type="GO" id="GO:0008270">
    <property type="term" value="F:zinc ion binding"/>
    <property type="evidence" value="ECO:0007669"/>
    <property type="project" value="UniProtKB-KW"/>
</dbReference>
<reference evidence="8" key="2">
    <citation type="submission" date="2014-02" db="EMBL/GenBank/DDBJ databases">
        <title>Complete DNA sequence of /Kuraishia capsulata/ illustrates novel genomic features among budding yeasts (/Saccharomycotina/).</title>
        <authorList>
            <person name="Morales L."/>
            <person name="Noel B."/>
            <person name="Porcel B."/>
            <person name="Marcet-Houben M."/>
            <person name="Hullo M-F."/>
            <person name="Sacerdot C."/>
            <person name="Tekaia F."/>
            <person name="Leh-Louis V."/>
            <person name="Despons L."/>
            <person name="Khanna V."/>
            <person name="Aury J-M."/>
            <person name="Barbe V."/>
            <person name="Couloux A."/>
            <person name="Labadie K."/>
            <person name="Pelletier E."/>
            <person name="Souciet J-L."/>
            <person name="Boekhout T."/>
            <person name="Gabaldon T."/>
            <person name="Wincker P."/>
            <person name="Dujon B."/>
        </authorList>
    </citation>
    <scope>NUCLEOTIDE SEQUENCE</scope>
    <source>
        <strain evidence="8">CBS 1993</strain>
    </source>
</reference>
<evidence type="ECO:0000256" key="5">
    <source>
        <dbReference type="PROSITE-ProRule" id="PRU00288"/>
    </source>
</evidence>
<dbReference type="CDD" id="cd08830">
    <property type="entry name" value="ArfGap_ArfGap1"/>
    <property type="match status" value="1"/>
</dbReference>
<accession>W6MJI0</accession>
<dbReference type="Gene3D" id="1.10.220.150">
    <property type="entry name" value="Arf GTPase activating protein"/>
    <property type="match status" value="1"/>
</dbReference>
<evidence type="ECO:0000256" key="1">
    <source>
        <dbReference type="ARBA" id="ARBA00022468"/>
    </source>
</evidence>
<dbReference type="AlphaFoldDB" id="W6MJI0"/>
<dbReference type="InterPro" id="IPR001164">
    <property type="entry name" value="ArfGAP_dom"/>
</dbReference>
<dbReference type="SMART" id="SM00105">
    <property type="entry name" value="ArfGap"/>
    <property type="match status" value="1"/>
</dbReference>
<dbReference type="GO" id="GO:0030100">
    <property type="term" value="P:regulation of endocytosis"/>
    <property type="evidence" value="ECO:0007669"/>
    <property type="project" value="TreeGrafter"/>
</dbReference>
<dbReference type="OrthoDB" id="983479at2759"/>
<dbReference type="InterPro" id="IPR038508">
    <property type="entry name" value="ArfGAP_dom_sf"/>
</dbReference>
<dbReference type="PANTHER" id="PTHR46395">
    <property type="entry name" value="ADP-RIBOSYLATION FACTOR GTPASE-ACTIVATING PROTEIN 1"/>
    <property type="match status" value="1"/>
</dbReference>
<evidence type="ECO:0000259" key="7">
    <source>
        <dbReference type="PROSITE" id="PS50115"/>
    </source>
</evidence>
<dbReference type="RefSeq" id="XP_022456614.1">
    <property type="nucleotide sequence ID" value="XM_022605113.1"/>
</dbReference>
<dbReference type="GO" id="GO:0000139">
    <property type="term" value="C:Golgi membrane"/>
    <property type="evidence" value="ECO:0007669"/>
    <property type="project" value="TreeGrafter"/>
</dbReference>
<dbReference type="PANTHER" id="PTHR46395:SF1">
    <property type="entry name" value="ADP-RIBOSYLATION FACTOR GTPASE-ACTIVATING PROTEIN 1"/>
    <property type="match status" value="1"/>
</dbReference>
<evidence type="ECO:0000256" key="2">
    <source>
        <dbReference type="ARBA" id="ARBA00022723"/>
    </source>
</evidence>
<feature type="region of interest" description="Disordered" evidence="6">
    <location>
        <begin position="178"/>
        <end position="214"/>
    </location>
</feature>
<dbReference type="Pfam" id="PF01412">
    <property type="entry name" value="ArfGap"/>
    <property type="match status" value="1"/>
</dbReference>
<dbReference type="SUPFAM" id="SSF57863">
    <property type="entry name" value="ArfGap/RecO-like zinc finger"/>
    <property type="match status" value="1"/>
</dbReference>
<organism evidence="8 9">
    <name type="scientific">Kuraishia capsulata CBS 1993</name>
    <dbReference type="NCBI Taxonomy" id="1382522"/>
    <lineage>
        <taxon>Eukaryota</taxon>
        <taxon>Fungi</taxon>
        <taxon>Dikarya</taxon>
        <taxon>Ascomycota</taxon>
        <taxon>Saccharomycotina</taxon>
        <taxon>Pichiomycetes</taxon>
        <taxon>Pichiales</taxon>
        <taxon>Pichiaceae</taxon>
        <taxon>Kuraishia</taxon>
    </lineage>
</organism>
<evidence type="ECO:0000313" key="9">
    <source>
        <dbReference type="Proteomes" id="UP000019384"/>
    </source>
</evidence>
<name>W6MJI0_9ASCO</name>
<protein>
    <recommendedName>
        <fullName evidence="7">Arf-GAP domain-containing protein</fullName>
    </recommendedName>
</protein>
<gene>
    <name evidence="8" type="ORF">KUCA_T00000563001</name>
</gene>
<evidence type="ECO:0000256" key="6">
    <source>
        <dbReference type="SAM" id="MobiDB-lite"/>
    </source>
</evidence>
<dbReference type="GeneID" id="34518002"/>
<dbReference type="Proteomes" id="UP000019384">
    <property type="component" value="Unassembled WGS sequence"/>
</dbReference>
<keyword evidence="9" id="KW-1185">Reference proteome</keyword>
<keyword evidence="1" id="KW-0343">GTPase activation</keyword>
<feature type="domain" description="Arf-GAP" evidence="7">
    <location>
        <begin position="12"/>
        <end position="128"/>
    </location>
</feature>